<dbReference type="Proteomes" id="UP000305874">
    <property type="component" value="Unassembled WGS sequence"/>
</dbReference>
<gene>
    <name evidence="1" type="ORF">CWC05_09230</name>
</gene>
<reference evidence="2" key="2">
    <citation type="submission" date="2019-06" db="EMBL/GenBank/DDBJ databases">
        <title>Co-occurence of chitin degradation, pigmentation and bioactivity in marine Pseudoalteromonas.</title>
        <authorList>
            <person name="Sonnenschein E.C."/>
            <person name="Bech P.K."/>
        </authorList>
    </citation>
    <scope>NUCLEOTIDE SEQUENCE [LARGE SCALE GENOMIC DNA]</scope>
    <source>
        <strain evidence="2">S2897</strain>
    </source>
</reference>
<sequence length="232" mass="27060">MFEALHPYENRLITYSDYLEFALESNCSKPNDAKGARCPVCTRLMKVRSGHKKGDGHFCHKDDKFCPTKAPAGRPYIGLPPSDIDPIATKLNQEFAQNNLSKIWNRLQSIVPFIDFKEFIDILAEAKRLRVYSYANLEPKLLPYVYVTLINFLPNKSFQKKRKLKFCFFYESEVQTYGDLWINQGSFSRLTRISYNNGKTQRVTLIDTNTAYLEREQDSLSQKQLEWCIKIM</sequence>
<evidence type="ECO:0000313" key="1">
    <source>
        <dbReference type="EMBL" id="TMP87264.1"/>
    </source>
</evidence>
<comment type="caution">
    <text evidence="1">The sequence shown here is derived from an EMBL/GenBank/DDBJ whole genome shotgun (WGS) entry which is preliminary data.</text>
</comment>
<organism evidence="1 2">
    <name type="scientific">Pseudoalteromonas ruthenica</name>
    <dbReference type="NCBI Taxonomy" id="151081"/>
    <lineage>
        <taxon>Bacteria</taxon>
        <taxon>Pseudomonadati</taxon>
        <taxon>Pseudomonadota</taxon>
        <taxon>Gammaproteobacteria</taxon>
        <taxon>Alteromonadales</taxon>
        <taxon>Pseudoalteromonadaceae</taxon>
        <taxon>Pseudoalteromonas</taxon>
    </lineage>
</organism>
<dbReference type="EMBL" id="PNCG01000009">
    <property type="protein sequence ID" value="TMP87264.1"/>
    <property type="molecule type" value="Genomic_DNA"/>
</dbReference>
<evidence type="ECO:0000313" key="2">
    <source>
        <dbReference type="Proteomes" id="UP000305874"/>
    </source>
</evidence>
<name>A0A5S3Z4S2_9GAMM</name>
<dbReference type="AlphaFoldDB" id="A0A5S3Z4S2"/>
<reference evidence="1 2" key="1">
    <citation type="submission" date="2017-12" db="EMBL/GenBank/DDBJ databases">
        <authorList>
            <person name="Paulsen S."/>
            <person name="Gram L.K."/>
        </authorList>
    </citation>
    <scope>NUCLEOTIDE SEQUENCE [LARGE SCALE GENOMIC DNA]</scope>
    <source>
        <strain evidence="1 2">S2897</strain>
    </source>
</reference>
<accession>A0A5S3Z4S2</accession>
<protein>
    <submittedName>
        <fullName evidence="1">Uncharacterized protein</fullName>
    </submittedName>
</protein>
<dbReference type="RefSeq" id="WP_138547993.1">
    <property type="nucleotide sequence ID" value="NZ_PNCG01000009.1"/>
</dbReference>
<proteinExistence type="predicted"/>